<dbReference type="Proteomes" id="UP000410984">
    <property type="component" value="Unassembled WGS sequence"/>
</dbReference>
<sequence>MSLSKSTMLAALRLYAKEPPRRSATFDPPARKPVTLPPITLHEITDDDVGLPDSPVDQARAEAYLLAVRGRQAHLEMEQAQRARLAAAATRPTVSVEQKPAPAIALVEKSAPAVHVSVPDDTVVLIDPTDTLTELEQEICAQFRRLTEQPRSRWLA</sequence>
<evidence type="ECO:0000313" key="2">
    <source>
        <dbReference type="Proteomes" id="UP000410984"/>
    </source>
</evidence>
<dbReference type="AlphaFoldDB" id="A0A509E8V6"/>
<dbReference type="EMBL" id="CABFPH010000004">
    <property type="protein sequence ID" value="VUD70035.1"/>
    <property type="molecule type" value="Genomic_DNA"/>
</dbReference>
<evidence type="ECO:0000313" key="1">
    <source>
        <dbReference type="EMBL" id="VUD70035.1"/>
    </source>
</evidence>
<accession>A0A509E8V6</accession>
<keyword evidence="2" id="KW-1185">Reference proteome</keyword>
<proteinExistence type="predicted"/>
<organism evidence="1 2">
    <name type="scientific">Methylobacterium symbioticum</name>
    <dbReference type="NCBI Taxonomy" id="2584084"/>
    <lineage>
        <taxon>Bacteria</taxon>
        <taxon>Pseudomonadati</taxon>
        <taxon>Pseudomonadota</taxon>
        <taxon>Alphaproteobacteria</taxon>
        <taxon>Hyphomicrobiales</taxon>
        <taxon>Methylobacteriaceae</taxon>
        <taxon>Methylobacterium</taxon>
    </lineage>
</organism>
<dbReference type="RefSeq" id="WP_142581617.1">
    <property type="nucleotide sequence ID" value="NZ_CABFPH010000004.1"/>
</dbReference>
<protein>
    <submittedName>
        <fullName evidence="1">Uncharacterized protein</fullName>
    </submittedName>
</protein>
<gene>
    <name evidence="1" type="ORF">MET9862_00596</name>
</gene>
<name>A0A509E8V6_9HYPH</name>
<reference evidence="1 2" key="1">
    <citation type="submission" date="2019-06" db="EMBL/GenBank/DDBJ databases">
        <authorList>
            <person name="Rodrigo-Torres L."/>
            <person name="Arahal R. D."/>
            <person name="Lucena T."/>
        </authorList>
    </citation>
    <scope>NUCLEOTIDE SEQUENCE [LARGE SCALE GENOMIC DNA]</scope>
    <source>
        <strain evidence="1 2">SB0023/3</strain>
    </source>
</reference>